<dbReference type="Proteomes" id="UP000316621">
    <property type="component" value="Chromosome 4"/>
</dbReference>
<keyword evidence="2" id="KW-1185">Reference proteome</keyword>
<gene>
    <name evidence="1" type="ORF">C5167_006262</name>
</gene>
<dbReference type="EMBL" id="CM010718">
    <property type="protein sequence ID" value="RZC58959.1"/>
    <property type="molecule type" value="Genomic_DNA"/>
</dbReference>
<organism evidence="1 2">
    <name type="scientific">Papaver somniferum</name>
    <name type="common">Opium poppy</name>
    <dbReference type="NCBI Taxonomy" id="3469"/>
    <lineage>
        <taxon>Eukaryota</taxon>
        <taxon>Viridiplantae</taxon>
        <taxon>Streptophyta</taxon>
        <taxon>Embryophyta</taxon>
        <taxon>Tracheophyta</taxon>
        <taxon>Spermatophyta</taxon>
        <taxon>Magnoliopsida</taxon>
        <taxon>Ranunculales</taxon>
        <taxon>Papaveraceae</taxon>
        <taxon>Papaveroideae</taxon>
        <taxon>Papaver</taxon>
    </lineage>
</organism>
<name>A0A4Y7JGT0_PAPSO</name>
<evidence type="ECO:0000313" key="1">
    <source>
        <dbReference type="EMBL" id="RZC58959.1"/>
    </source>
</evidence>
<dbReference type="Gramene" id="RZC58959">
    <property type="protein sequence ID" value="RZC58959"/>
    <property type="gene ID" value="C5167_006262"/>
</dbReference>
<evidence type="ECO:0000313" key="2">
    <source>
        <dbReference type="Proteomes" id="UP000316621"/>
    </source>
</evidence>
<reference evidence="1 2" key="1">
    <citation type="journal article" date="2018" name="Science">
        <title>The opium poppy genome and morphinan production.</title>
        <authorList>
            <person name="Guo L."/>
            <person name="Winzer T."/>
            <person name="Yang X."/>
            <person name="Li Y."/>
            <person name="Ning Z."/>
            <person name="He Z."/>
            <person name="Teodor R."/>
            <person name="Lu Y."/>
            <person name="Bowser T.A."/>
            <person name="Graham I.A."/>
            <person name="Ye K."/>
        </authorList>
    </citation>
    <scope>NUCLEOTIDE SEQUENCE [LARGE SCALE GENOMIC DNA]</scope>
    <source>
        <strain evidence="2">cv. HN1</strain>
        <tissue evidence="1">Leaves</tissue>
    </source>
</reference>
<sequence>MVKKNAQQMKKKDELLCTTIKNTPKGKIADFMFAIT</sequence>
<proteinExistence type="predicted"/>
<protein>
    <submittedName>
        <fullName evidence="1">Uncharacterized protein</fullName>
    </submittedName>
</protein>
<accession>A0A4Y7JGT0</accession>
<dbReference type="AlphaFoldDB" id="A0A4Y7JGT0"/>